<evidence type="ECO:0000313" key="2">
    <source>
        <dbReference type="EMBL" id="KIW13925.1"/>
    </source>
</evidence>
<accession>A0A0D2B5F7</accession>
<dbReference type="GeneID" id="27333789"/>
<sequence>MAPAQGNPTVRKKYNPSDPNVCHSCRDFQELDFSNAPKSPTLLPAFRKTAAKGCLRCNVLVAGIDKFDYFWKGTEEDQTSWPEEEIRISVWPQQDDPMQIILTRRVKDEERYETLELEFYSHAGESNTLINTCQPSHDFTYLADEPNPFPEFRAAGDVPEYSDSDASFATIRGWIELCESQHEMCNMRQTSDEMPTRLIYVGTEGDAPRLCLTSDMAPTKYAALSHSWGSRELRKKPIPKTNRANIGSRMDGISWQELTKTFQDAIIITRRLGLGHIWIDSMCIVQDDEDDWTLEASRMALNYQNAHLVIAATRSQTGDQGCFSRRSPSHRISLSDVKGYIHTVYVKKEISHRDFAESPATFNTMPLFARAWVFQERLLARRVVHYTKNEIMWECNQSLFCECQGIESGRDWSHGKNTGNFKLDHGKLLAAGSSTLRRYQHWSKIVAEYSVRSLAYDSDRLPALSGIAGQMHSREMGRYLAGIWENSLPQALLWKTMVGIVEKNWEKRRPTEYRAPSWSWVSVEAECRTWIPDSEDEATFHCRILDVQCTLASHDPHGHISDGFLVLSAPVFWARFKYEQWRDNREEPKYMLHFNGQSEMLAEDVPLENKQDSIPDESSVLVAVIVSRLVPSEADRHKPLWKGIVPNRRWEGIALKDSPRRKHAYERIGSVGGRSKHLPDQQIMDITIV</sequence>
<dbReference type="HOGENOM" id="CLU_002639_2_8_1"/>
<proteinExistence type="predicted"/>
<dbReference type="PANTHER" id="PTHR33112:SF16">
    <property type="entry name" value="HETEROKARYON INCOMPATIBILITY DOMAIN-CONTAINING PROTEIN"/>
    <property type="match status" value="1"/>
</dbReference>
<dbReference type="Pfam" id="PF06985">
    <property type="entry name" value="HET"/>
    <property type="match status" value="1"/>
</dbReference>
<dbReference type="EMBL" id="KN847496">
    <property type="protein sequence ID" value="KIW13925.1"/>
    <property type="molecule type" value="Genomic_DNA"/>
</dbReference>
<reference evidence="2 3" key="1">
    <citation type="submission" date="2015-01" db="EMBL/GenBank/DDBJ databases">
        <title>The Genome Sequence of Exophiala spinifera CBS89968.</title>
        <authorList>
            <consortium name="The Broad Institute Genomics Platform"/>
            <person name="Cuomo C."/>
            <person name="de Hoog S."/>
            <person name="Gorbushina A."/>
            <person name="Stielow B."/>
            <person name="Teixiera M."/>
            <person name="Abouelleil A."/>
            <person name="Chapman S.B."/>
            <person name="Priest M."/>
            <person name="Young S.K."/>
            <person name="Wortman J."/>
            <person name="Nusbaum C."/>
            <person name="Birren B."/>
        </authorList>
    </citation>
    <scope>NUCLEOTIDE SEQUENCE [LARGE SCALE GENOMIC DNA]</scope>
    <source>
        <strain evidence="2 3">CBS 89968</strain>
    </source>
</reference>
<dbReference type="PANTHER" id="PTHR33112">
    <property type="entry name" value="DOMAIN PROTEIN, PUTATIVE-RELATED"/>
    <property type="match status" value="1"/>
</dbReference>
<dbReference type="VEuPathDB" id="FungiDB:PV08_06706"/>
<dbReference type="STRING" id="91928.A0A0D2B5F7"/>
<name>A0A0D2B5F7_9EURO</name>
<feature type="domain" description="Heterokaryon incompatibility" evidence="1">
    <location>
        <begin position="221"/>
        <end position="376"/>
    </location>
</feature>
<dbReference type="Proteomes" id="UP000053328">
    <property type="component" value="Unassembled WGS sequence"/>
</dbReference>
<evidence type="ECO:0000313" key="3">
    <source>
        <dbReference type="Proteomes" id="UP000053328"/>
    </source>
</evidence>
<evidence type="ECO:0000259" key="1">
    <source>
        <dbReference type="Pfam" id="PF06985"/>
    </source>
</evidence>
<dbReference type="InterPro" id="IPR010730">
    <property type="entry name" value="HET"/>
</dbReference>
<organism evidence="2 3">
    <name type="scientific">Exophiala spinifera</name>
    <dbReference type="NCBI Taxonomy" id="91928"/>
    <lineage>
        <taxon>Eukaryota</taxon>
        <taxon>Fungi</taxon>
        <taxon>Dikarya</taxon>
        <taxon>Ascomycota</taxon>
        <taxon>Pezizomycotina</taxon>
        <taxon>Eurotiomycetes</taxon>
        <taxon>Chaetothyriomycetidae</taxon>
        <taxon>Chaetothyriales</taxon>
        <taxon>Herpotrichiellaceae</taxon>
        <taxon>Exophiala</taxon>
    </lineage>
</organism>
<gene>
    <name evidence="2" type="ORF">PV08_06706</name>
</gene>
<protein>
    <recommendedName>
        <fullName evidence="1">Heterokaryon incompatibility domain-containing protein</fullName>
    </recommendedName>
</protein>
<dbReference type="OrthoDB" id="5125733at2759"/>
<dbReference type="AlphaFoldDB" id="A0A0D2B5F7"/>
<dbReference type="RefSeq" id="XP_016234141.1">
    <property type="nucleotide sequence ID" value="XM_016381039.1"/>
</dbReference>
<keyword evidence="3" id="KW-1185">Reference proteome</keyword>